<proteinExistence type="predicted"/>
<dbReference type="PANTHER" id="PTHR11439:SF524">
    <property type="entry name" value="RNA-DIRECTED DNA POLYMERASE, PROTEIN KINASE RLK-PELLE-DLSV FAMILY"/>
    <property type="match status" value="1"/>
</dbReference>
<reference evidence="1" key="1">
    <citation type="journal article" date="2019" name="Sci. Rep.">
        <title>Draft genome of Tanacetum cinerariifolium, the natural source of mosquito coil.</title>
        <authorList>
            <person name="Yamashiro T."/>
            <person name="Shiraishi A."/>
            <person name="Satake H."/>
            <person name="Nakayama K."/>
        </authorList>
    </citation>
    <scope>NUCLEOTIDE SEQUENCE</scope>
</reference>
<accession>A0A6L2LVL9</accession>
<dbReference type="EMBL" id="BKCJ010005276">
    <property type="protein sequence ID" value="GEU65836.1"/>
    <property type="molecule type" value="Genomic_DNA"/>
</dbReference>
<gene>
    <name evidence="1" type="ORF">Tci_037814</name>
</gene>
<dbReference type="AlphaFoldDB" id="A0A6L2LVL9"/>
<comment type="caution">
    <text evidence="1">The sequence shown here is derived from an EMBL/GenBank/DDBJ whole genome shotgun (WGS) entry which is preliminary data.</text>
</comment>
<protein>
    <submittedName>
        <fullName evidence="1">Ribonuclease H-like domain-containing protein</fullName>
    </submittedName>
</protein>
<organism evidence="1">
    <name type="scientific">Tanacetum cinerariifolium</name>
    <name type="common">Dalmatian daisy</name>
    <name type="synonym">Chrysanthemum cinerariifolium</name>
    <dbReference type="NCBI Taxonomy" id="118510"/>
    <lineage>
        <taxon>Eukaryota</taxon>
        <taxon>Viridiplantae</taxon>
        <taxon>Streptophyta</taxon>
        <taxon>Embryophyta</taxon>
        <taxon>Tracheophyta</taxon>
        <taxon>Spermatophyta</taxon>
        <taxon>Magnoliopsida</taxon>
        <taxon>eudicotyledons</taxon>
        <taxon>Gunneridae</taxon>
        <taxon>Pentapetalae</taxon>
        <taxon>asterids</taxon>
        <taxon>campanulids</taxon>
        <taxon>Asterales</taxon>
        <taxon>Asteraceae</taxon>
        <taxon>Asteroideae</taxon>
        <taxon>Anthemideae</taxon>
        <taxon>Anthemidinae</taxon>
        <taxon>Tanacetum</taxon>
    </lineage>
</organism>
<name>A0A6L2LVL9_TANCI</name>
<dbReference type="CDD" id="cd09272">
    <property type="entry name" value="RNase_HI_RT_Ty1"/>
    <property type="match status" value="1"/>
</dbReference>
<sequence length="407" mass="45586">MTISFTVTVSPVAYNTMASPPMLGLRQAITLPHAFTAKTLHDPASDAWNIDTGTGSHLNNFVTSLSVVFNTCIFSSVSVGDGHTIPATNTGHSILPTPHRPLDLNNVLITPHIVKNLIFVCKFVRDNNYTIEFDAFEFSVKDSMTRQKPLVLCHACQLDKHVRLPFFSSNTLVTSHLGIVHSDLWPSPILSLSGMFLSQRKYATEILEWAGMVSCNSNRTPVDTESKLGDDGDPVSDMTLYQSLAGSLQYLTFTRPDISYVVQQVCLYMYDPREPHFLAIKRVLRYVCGAMDYGLKLFSFSTTKLVAYSYVDWAGCPTTWFSTSEAEYRGVVNAIAETCWLRNLLRELHMPLSSATLVYNDNVRVLYVPSCYQYVDIFTKGLPSTFFEEFRTSLSVRCPLTPIARES</sequence>
<evidence type="ECO:0000313" key="1">
    <source>
        <dbReference type="EMBL" id="GEU65836.1"/>
    </source>
</evidence>
<dbReference type="PANTHER" id="PTHR11439">
    <property type="entry name" value="GAG-POL-RELATED RETROTRANSPOSON"/>
    <property type="match status" value="1"/>
</dbReference>